<feature type="compositionally biased region" description="Basic and acidic residues" evidence="2">
    <location>
        <begin position="690"/>
        <end position="700"/>
    </location>
</feature>
<feature type="compositionally biased region" description="Polar residues" evidence="2">
    <location>
        <begin position="846"/>
        <end position="856"/>
    </location>
</feature>
<feature type="compositionally biased region" description="Low complexity" evidence="2">
    <location>
        <begin position="610"/>
        <end position="626"/>
    </location>
</feature>
<evidence type="ECO:0000256" key="1">
    <source>
        <dbReference type="PROSITE-ProRule" id="PRU00277"/>
    </source>
</evidence>
<sequence length="1268" mass="139732">MEDPRLVNQGINARFQANPTNKSKSCSHLLVKFLLVCLCLYLLPLFPTEPPEFISHTIFAQTWELIHLFIIGIVLSYGLFCTLKSPQVSPKPQISQPYVTDILHHSTLFDYEGDNPSGNFEKNAIPTQSYNFSYYRTEPFVVVRRENCKNSDESPLGLPVRSLRTRIVESDSSNSDGDEECDSECESDASGTPRSGKDQNLEENVGNLSPIPCNSRSMGENFMVKNGKFDMNKVNSQSFRSPTQASYQKNYAFCSWLPDSPNIEQYPVRIPPMAGLSSMEGGTSWRRENFEMPVSGFSTQGYGSSVMGTSPNLERGNLGWEEGKFYVPSTEVPSSMAAPTNEFVSRSRRYSHERVNLGEPSILESGNLGGERTGFFMHSAGASPSVLVPDKDFASSMGLSRSRSCRKLNNEIGELGILPSSEHGNLVGDKTSFFMPSTAPAPAPAPSVSVPEMDFASTLKASRRNEFNHEIGNFGISPNLVQRNRGSEETSFSRPSSAVAPSVFVPDRDFTSPMKPSRSRNFSNEIGDLGMSQNFEHGNFGGEKISSFAPAAAAPSPILASAKDFGSSSKGLRHVQFNDDKRDSAKSPNLENGSFDGEKTSSFVPSTAEPSSVSPSGKDPSSSVKQSRSRKSIQENGDQGRSPNLQEENSGGEKRNNSRRSASDPSTELAAEKCFARSRSQRIHLRTSPKKKEEESEKDNVGNVAQVNVLTSPLVDLLTMPTPTGDFASSANGSFVKMDEQRSVPTKWDDDCFAIRSPEHNNMENVDKENLSHELAYSSEPPSSPGSSSKRSESKQISSLRNTGESLPLSSSANSSEIEELEGDIDAYKPSTPSPPPQVQVRRNDFPSSVESSSNALGHVSLLDGDDDLGSPPTPERGKALSRTSHARRFSCASFFDRDQRRAFKDDHAKEANRKIAKRGNSCGWDCLKLDVKPTKAALKGKSVRTIRPQETPLDAQRKPPQGEEKRQENGETPMGSMGERKGEKPGMVVIQIGISEKRPNSSNGGRGDQKQGSGTTSIILGLNSKESSKVTTTDVKEEETDNDEIDRKADEFIAKFREQMRLQKVAARAESSRSRQQQPQLNKATSSVTMLKSSVFPRKQISCCHKSCSEQNVDKVFSQEKIARRMLLCVLVSSGSFPTLISYGKTKSMNPYDERRLLEQNKRIQRENNAPEDFPSFIREGFQVKVVTPGNYVRRDSGLIYRDFEVGKGDCPKDGQQVVFHYVGYNESGRRIDSTYLQGAPAKIRMGTNSLVPGEKQRLLERFLLST</sequence>
<feature type="domain" description="PPIase FKBP-type" evidence="3">
    <location>
        <begin position="1216"/>
        <end position="1268"/>
    </location>
</feature>
<dbReference type="Pfam" id="PF00254">
    <property type="entry name" value="FKBP_C"/>
    <property type="match status" value="1"/>
</dbReference>
<feature type="compositionally biased region" description="Low complexity" evidence="2">
    <location>
        <begin position="778"/>
        <end position="816"/>
    </location>
</feature>
<evidence type="ECO:0000313" key="5">
    <source>
        <dbReference type="Proteomes" id="UP001153076"/>
    </source>
</evidence>
<dbReference type="Pfam" id="PF05553">
    <property type="entry name" value="DUF761"/>
    <property type="match status" value="1"/>
</dbReference>
<evidence type="ECO:0000256" key="2">
    <source>
        <dbReference type="SAM" id="MobiDB-lite"/>
    </source>
</evidence>
<keyword evidence="1" id="KW-0697">Rotamase</keyword>
<dbReference type="PROSITE" id="PS50059">
    <property type="entry name" value="FKBP_PPIASE"/>
    <property type="match status" value="1"/>
</dbReference>
<accession>A0A9Q1QRX5</accession>
<comment type="catalytic activity">
    <reaction evidence="1">
        <text>[protein]-peptidylproline (omega=180) = [protein]-peptidylproline (omega=0)</text>
        <dbReference type="Rhea" id="RHEA:16237"/>
        <dbReference type="Rhea" id="RHEA-COMP:10747"/>
        <dbReference type="Rhea" id="RHEA-COMP:10748"/>
        <dbReference type="ChEBI" id="CHEBI:83833"/>
        <dbReference type="ChEBI" id="CHEBI:83834"/>
        <dbReference type="EC" id="5.2.1.8"/>
    </reaction>
</comment>
<dbReference type="OrthoDB" id="1902587at2759"/>
<organism evidence="4 5">
    <name type="scientific">Carnegiea gigantea</name>
    <dbReference type="NCBI Taxonomy" id="171969"/>
    <lineage>
        <taxon>Eukaryota</taxon>
        <taxon>Viridiplantae</taxon>
        <taxon>Streptophyta</taxon>
        <taxon>Embryophyta</taxon>
        <taxon>Tracheophyta</taxon>
        <taxon>Spermatophyta</taxon>
        <taxon>Magnoliopsida</taxon>
        <taxon>eudicotyledons</taxon>
        <taxon>Gunneridae</taxon>
        <taxon>Pentapetalae</taxon>
        <taxon>Caryophyllales</taxon>
        <taxon>Cactineae</taxon>
        <taxon>Cactaceae</taxon>
        <taxon>Cactoideae</taxon>
        <taxon>Echinocereeae</taxon>
        <taxon>Carnegiea</taxon>
    </lineage>
</organism>
<dbReference type="InterPro" id="IPR008480">
    <property type="entry name" value="DUF761_pln"/>
</dbReference>
<dbReference type="GO" id="GO:0003755">
    <property type="term" value="F:peptidyl-prolyl cis-trans isomerase activity"/>
    <property type="evidence" value="ECO:0007669"/>
    <property type="project" value="UniProtKB-KW"/>
</dbReference>
<dbReference type="AlphaFoldDB" id="A0A9Q1QRX5"/>
<protein>
    <recommendedName>
        <fullName evidence="1">peptidylprolyl isomerase</fullName>
        <ecNumber evidence="1">5.2.1.8</ecNumber>
    </recommendedName>
</protein>
<keyword evidence="1" id="KW-0413">Isomerase</keyword>
<dbReference type="Proteomes" id="UP001153076">
    <property type="component" value="Unassembled WGS sequence"/>
</dbReference>
<dbReference type="SUPFAM" id="SSF54534">
    <property type="entry name" value="FKBP-like"/>
    <property type="match status" value="1"/>
</dbReference>
<feature type="compositionally biased region" description="Polar residues" evidence="2">
    <location>
        <begin position="600"/>
        <end position="609"/>
    </location>
</feature>
<feature type="region of interest" description="Disordered" evidence="2">
    <location>
        <begin position="577"/>
        <end position="704"/>
    </location>
</feature>
<feature type="compositionally biased region" description="Basic and acidic residues" evidence="2">
    <location>
        <begin position="737"/>
        <end position="750"/>
    </location>
</feature>
<feature type="compositionally biased region" description="Basic and acidic residues" evidence="2">
    <location>
        <begin position="757"/>
        <end position="772"/>
    </location>
</feature>
<feature type="region of interest" description="Disordered" evidence="2">
    <location>
        <begin position="938"/>
        <end position="1044"/>
    </location>
</feature>
<evidence type="ECO:0000313" key="4">
    <source>
        <dbReference type="EMBL" id="KAJ8450075.1"/>
    </source>
</evidence>
<dbReference type="Gene3D" id="3.10.50.40">
    <property type="match status" value="1"/>
</dbReference>
<feature type="compositionally biased region" description="Basic and acidic residues" evidence="2">
    <location>
        <begin position="956"/>
        <end position="970"/>
    </location>
</feature>
<reference evidence="4" key="1">
    <citation type="submission" date="2022-04" db="EMBL/GenBank/DDBJ databases">
        <title>Carnegiea gigantea Genome sequencing and assembly v2.</title>
        <authorList>
            <person name="Copetti D."/>
            <person name="Sanderson M.J."/>
            <person name="Burquez A."/>
            <person name="Wojciechowski M.F."/>
        </authorList>
    </citation>
    <scope>NUCLEOTIDE SEQUENCE</scope>
    <source>
        <strain evidence="4">SGP5-SGP5p</strain>
        <tissue evidence="4">Aerial part</tissue>
    </source>
</reference>
<feature type="region of interest" description="Disordered" evidence="2">
    <location>
        <begin position="167"/>
        <end position="213"/>
    </location>
</feature>
<name>A0A9Q1QRX5_9CARY</name>
<proteinExistence type="predicted"/>
<feature type="compositionally biased region" description="Polar residues" evidence="2">
    <location>
        <begin position="479"/>
        <end position="496"/>
    </location>
</feature>
<feature type="compositionally biased region" description="Acidic residues" evidence="2">
    <location>
        <begin position="176"/>
        <end position="187"/>
    </location>
</feature>
<feature type="compositionally biased region" description="Basic residues" evidence="2">
    <location>
        <begin position="679"/>
        <end position="689"/>
    </location>
</feature>
<evidence type="ECO:0000259" key="3">
    <source>
        <dbReference type="PROSITE" id="PS50059"/>
    </source>
</evidence>
<gene>
    <name evidence="4" type="ORF">Cgig2_033269</name>
</gene>
<dbReference type="EMBL" id="JAKOGI010000017">
    <property type="protein sequence ID" value="KAJ8450075.1"/>
    <property type="molecule type" value="Genomic_DNA"/>
</dbReference>
<feature type="compositionally biased region" description="Polar residues" evidence="2">
    <location>
        <begin position="634"/>
        <end position="649"/>
    </location>
</feature>
<dbReference type="PANTHER" id="PTHR34059">
    <property type="entry name" value="EXPRESSED PROTEIN"/>
    <property type="match status" value="1"/>
</dbReference>
<feature type="region of interest" description="Disordered" evidence="2">
    <location>
        <begin position="727"/>
        <end position="886"/>
    </location>
</feature>
<dbReference type="EC" id="5.2.1.8" evidence="1"/>
<keyword evidence="5" id="KW-1185">Reference proteome</keyword>
<dbReference type="InterPro" id="IPR001179">
    <property type="entry name" value="PPIase_FKBP_dom"/>
</dbReference>
<feature type="region of interest" description="Disordered" evidence="2">
    <location>
        <begin position="477"/>
        <end position="538"/>
    </location>
</feature>
<dbReference type="PANTHER" id="PTHR34059:SF6">
    <property type="entry name" value="DUF4408 DOMAIN-CONTAINING PROTEIN"/>
    <property type="match status" value="1"/>
</dbReference>
<comment type="caution">
    <text evidence="4">The sequence shown here is derived from an EMBL/GenBank/DDBJ whole genome shotgun (WGS) entry which is preliminary data.</text>
</comment>
<dbReference type="InterPro" id="IPR046357">
    <property type="entry name" value="PPIase_dom_sf"/>
</dbReference>